<dbReference type="RefSeq" id="WP_022612762.1">
    <property type="nucleotide sequence ID" value="NZ_LK391965.1"/>
</dbReference>
<name>A0AAV2VU87_9VIBR</name>
<reference evidence="2 3" key="1">
    <citation type="journal article" date="2013" name="ISME J.">
        <title>Comparative genomics of pathogenic lineages of Vibrio nigripulchritudo identifies virulence-associated traits.</title>
        <authorList>
            <person name="Goudenege D."/>
            <person name="Labreuche Y."/>
            <person name="Krin E."/>
            <person name="Ansquer D."/>
            <person name="Mangenot S."/>
            <person name="Calteau A."/>
            <person name="Medigue C."/>
            <person name="Mazel D."/>
            <person name="Polz M.F."/>
            <person name="Le Roux F."/>
        </authorList>
    </citation>
    <scope>NUCLEOTIDE SEQUENCE [LARGE SCALE GENOMIC DNA]</scope>
    <source>
        <strain evidence="2 3">SOn1</strain>
    </source>
</reference>
<gene>
    <name evidence="2" type="ORF">VIBNISOn1_470006</name>
</gene>
<proteinExistence type="predicted"/>
<feature type="domain" description="Glyoxalase-related protein" evidence="1">
    <location>
        <begin position="17"/>
        <end position="60"/>
    </location>
</feature>
<dbReference type="InterPro" id="IPR045517">
    <property type="entry name" value="Glyoxalase_8"/>
</dbReference>
<dbReference type="EMBL" id="CAOF01000139">
    <property type="protein sequence ID" value="CCO48201.1"/>
    <property type="molecule type" value="Genomic_DNA"/>
</dbReference>
<dbReference type="Pfam" id="PF20066">
    <property type="entry name" value="Glyoxalase_8"/>
    <property type="match status" value="1"/>
</dbReference>
<accession>A0AAV2VU87</accession>
<comment type="caution">
    <text evidence="2">The sequence shown here is derived from an EMBL/GenBank/DDBJ whole genome shotgun (WGS) entry which is preliminary data.</text>
</comment>
<sequence length="299" mass="34297">MLKSDHFEHLIFPSGRTVRACKADAKKLRASAKTNGERLSHARALDFVSAQNGLKMSWHQAIELLKKQSLSSVHVEPKTLYSPCRSVSSTVITDVQTSSSDESIAGYIEGMPSLELPPHFEKLLKQPFDLQGTDFEVQYGIRNEQGHLYRIILITSPSQHVLMMKKLEELGFYNVSTINHKQREKGCHLVFAIDGVLPLPAKLATSDAQVLTKKLMKELIDWFFYLDSDPAIENNEDFFALRERRPNWSFDMCAVYWKFAVELTNRPFTDQPSSEVESIVRHVTRCAYTKFQSEYDRLY</sequence>
<organism evidence="2 3">
    <name type="scientific">Vibrio nigripulchritudo SOn1</name>
    <dbReference type="NCBI Taxonomy" id="1238450"/>
    <lineage>
        <taxon>Bacteria</taxon>
        <taxon>Pseudomonadati</taxon>
        <taxon>Pseudomonadota</taxon>
        <taxon>Gammaproteobacteria</taxon>
        <taxon>Vibrionales</taxon>
        <taxon>Vibrionaceae</taxon>
        <taxon>Vibrio</taxon>
    </lineage>
</organism>
<dbReference type="AlphaFoldDB" id="A0AAV2VU87"/>
<dbReference type="Proteomes" id="UP000018211">
    <property type="component" value="Unassembled WGS sequence"/>
</dbReference>
<evidence type="ECO:0000259" key="1">
    <source>
        <dbReference type="Pfam" id="PF20066"/>
    </source>
</evidence>
<evidence type="ECO:0000313" key="2">
    <source>
        <dbReference type="EMBL" id="CCO48201.1"/>
    </source>
</evidence>
<evidence type="ECO:0000313" key="3">
    <source>
        <dbReference type="Proteomes" id="UP000018211"/>
    </source>
</evidence>
<protein>
    <recommendedName>
        <fullName evidence="1">Glyoxalase-related protein domain-containing protein</fullName>
    </recommendedName>
</protein>